<dbReference type="EMBL" id="NMVO01000016">
    <property type="protein sequence ID" value="OYO10627.1"/>
    <property type="molecule type" value="Genomic_DNA"/>
</dbReference>
<dbReference type="Gene3D" id="1.10.3720.10">
    <property type="entry name" value="MetI-like"/>
    <property type="match status" value="1"/>
</dbReference>
<dbReference type="PANTHER" id="PTHR43386:SF25">
    <property type="entry name" value="PEPTIDE ABC TRANSPORTER PERMEASE PROTEIN"/>
    <property type="match status" value="1"/>
</dbReference>
<evidence type="ECO:0000313" key="9">
    <source>
        <dbReference type="EMBL" id="OYO10627.1"/>
    </source>
</evidence>
<evidence type="ECO:0000313" key="10">
    <source>
        <dbReference type="Proteomes" id="UP000215896"/>
    </source>
</evidence>
<dbReference type="AlphaFoldDB" id="A0A255G3X3"/>
<feature type="transmembrane region" description="Helical" evidence="7">
    <location>
        <begin position="106"/>
        <end position="126"/>
    </location>
</feature>
<dbReference type="OrthoDB" id="8906042at2"/>
<feature type="transmembrane region" description="Helical" evidence="7">
    <location>
        <begin position="73"/>
        <end position="94"/>
    </location>
</feature>
<name>A0A255G3X3_9ACTN</name>
<evidence type="ECO:0000256" key="2">
    <source>
        <dbReference type="ARBA" id="ARBA00022448"/>
    </source>
</evidence>
<dbReference type="Pfam" id="PF00528">
    <property type="entry name" value="BPD_transp_1"/>
    <property type="match status" value="1"/>
</dbReference>
<sequence length="274" mass="28967">MLRNPVVVGCLIVLLALVIGALFGGYLTPYGPNETDIPAALQGPSAAHWFGTDELGRDVFTRVIVSCGATLKVSVLSVAISVLLGVPLGLFAGYLRGAVDSTIMRLVDVMFAFPVMLLAIAIVAVLGPGLNTAIIAIGVVYTPIFARVTRGSVLQIREEPFIRAQQALGAGSLRILWRHVLPNVSAPIIVQTSLSFAFAILSEAALSFLGLGVQPPAPSWGRMLFDAKGFFNIAPWLAIFPGLAIFVTVLAFNLLGDSLRDALDPRFVSAKEAA</sequence>
<organism evidence="9 10">
    <name type="scientific">Enemella evansiae</name>
    <dbReference type="NCBI Taxonomy" id="2016499"/>
    <lineage>
        <taxon>Bacteria</taxon>
        <taxon>Bacillati</taxon>
        <taxon>Actinomycetota</taxon>
        <taxon>Actinomycetes</taxon>
        <taxon>Propionibacteriales</taxon>
        <taxon>Propionibacteriaceae</taxon>
        <taxon>Enemella</taxon>
    </lineage>
</organism>
<keyword evidence="3" id="KW-1003">Cell membrane</keyword>
<dbReference type="InterPro" id="IPR050366">
    <property type="entry name" value="BP-dependent_transpt_permease"/>
</dbReference>
<evidence type="ECO:0000256" key="7">
    <source>
        <dbReference type="RuleBase" id="RU363032"/>
    </source>
</evidence>
<evidence type="ECO:0000256" key="6">
    <source>
        <dbReference type="ARBA" id="ARBA00023136"/>
    </source>
</evidence>
<comment type="subcellular location">
    <subcellularLocation>
        <location evidence="1 7">Cell membrane</location>
        <topology evidence="1 7">Multi-pass membrane protein</topology>
    </subcellularLocation>
</comment>
<comment type="caution">
    <text evidence="9">The sequence shown here is derived from an EMBL/GenBank/DDBJ whole genome shotgun (WGS) entry which is preliminary data.</text>
</comment>
<dbReference type="GO" id="GO:0055085">
    <property type="term" value="P:transmembrane transport"/>
    <property type="evidence" value="ECO:0007669"/>
    <property type="project" value="InterPro"/>
</dbReference>
<keyword evidence="4 7" id="KW-0812">Transmembrane</keyword>
<dbReference type="Proteomes" id="UP000215896">
    <property type="component" value="Unassembled WGS sequence"/>
</dbReference>
<dbReference type="Pfam" id="PF12911">
    <property type="entry name" value="OppC_N"/>
    <property type="match status" value="1"/>
</dbReference>
<dbReference type="PROSITE" id="PS50928">
    <property type="entry name" value="ABC_TM1"/>
    <property type="match status" value="1"/>
</dbReference>
<evidence type="ECO:0000256" key="5">
    <source>
        <dbReference type="ARBA" id="ARBA00022989"/>
    </source>
</evidence>
<dbReference type="CDD" id="cd06261">
    <property type="entry name" value="TM_PBP2"/>
    <property type="match status" value="1"/>
</dbReference>
<feature type="domain" description="ABC transmembrane type-1" evidence="8">
    <location>
        <begin position="67"/>
        <end position="256"/>
    </location>
</feature>
<dbReference type="SUPFAM" id="SSF161098">
    <property type="entry name" value="MetI-like"/>
    <property type="match status" value="1"/>
</dbReference>
<keyword evidence="10" id="KW-1185">Reference proteome</keyword>
<keyword evidence="5 7" id="KW-1133">Transmembrane helix</keyword>
<evidence type="ECO:0000259" key="8">
    <source>
        <dbReference type="PROSITE" id="PS50928"/>
    </source>
</evidence>
<accession>A0A255G3X3</accession>
<feature type="transmembrane region" description="Helical" evidence="7">
    <location>
        <begin position="233"/>
        <end position="256"/>
    </location>
</feature>
<feature type="transmembrane region" description="Helical" evidence="7">
    <location>
        <begin position="7"/>
        <end position="27"/>
    </location>
</feature>
<evidence type="ECO:0000256" key="3">
    <source>
        <dbReference type="ARBA" id="ARBA00022475"/>
    </source>
</evidence>
<dbReference type="PANTHER" id="PTHR43386">
    <property type="entry name" value="OLIGOPEPTIDE TRANSPORT SYSTEM PERMEASE PROTEIN APPC"/>
    <property type="match status" value="1"/>
</dbReference>
<comment type="similarity">
    <text evidence="7">Belongs to the binding-protein-dependent transport system permease family.</text>
</comment>
<reference evidence="9 10" key="1">
    <citation type="submission" date="2017-07" db="EMBL/GenBank/DDBJ databases">
        <title>Draft whole genome sequences of clinical Proprionibacteriaceae strains.</title>
        <authorList>
            <person name="Bernier A.-M."/>
            <person name="Bernard K."/>
            <person name="Domingo M.-C."/>
        </authorList>
    </citation>
    <scope>NUCLEOTIDE SEQUENCE [LARGE SCALE GENOMIC DNA]</scope>
    <source>
        <strain evidence="9 10">NML 030167</strain>
    </source>
</reference>
<keyword evidence="2 7" id="KW-0813">Transport</keyword>
<dbReference type="InterPro" id="IPR025966">
    <property type="entry name" value="OppC_N"/>
</dbReference>
<evidence type="ECO:0000256" key="1">
    <source>
        <dbReference type="ARBA" id="ARBA00004651"/>
    </source>
</evidence>
<evidence type="ECO:0000256" key="4">
    <source>
        <dbReference type="ARBA" id="ARBA00022692"/>
    </source>
</evidence>
<feature type="transmembrane region" description="Helical" evidence="7">
    <location>
        <begin position="188"/>
        <end position="213"/>
    </location>
</feature>
<dbReference type="InterPro" id="IPR000515">
    <property type="entry name" value="MetI-like"/>
</dbReference>
<dbReference type="GO" id="GO:0005886">
    <property type="term" value="C:plasma membrane"/>
    <property type="evidence" value="ECO:0007669"/>
    <property type="project" value="UniProtKB-SubCell"/>
</dbReference>
<keyword evidence="6 7" id="KW-0472">Membrane</keyword>
<protein>
    <submittedName>
        <fullName evidence="9">ABC transporter permease</fullName>
    </submittedName>
</protein>
<dbReference type="InterPro" id="IPR035906">
    <property type="entry name" value="MetI-like_sf"/>
</dbReference>
<gene>
    <name evidence="9" type="ORF">CGZ94_16640</name>
</gene>
<proteinExistence type="inferred from homology"/>